<keyword evidence="3" id="KW-0804">Transcription</keyword>
<dbReference type="SUPFAM" id="SSF46785">
    <property type="entry name" value="Winged helix' DNA-binding domain"/>
    <property type="match status" value="1"/>
</dbReference>
<protein>
    <submittedName>
        <fullName evidence="6">Unannotated protein</fullName>
    </submittedName>
</protein>
<proteinExistence type="predicted"/>
<evidence type="ECO:0000259" key="4">
    <source>
        <dbReference type="PROSITE" id="PS51077"/>
    </source>
</evidence>
<name>A0A6J7XV00_9ZZZZ</name>
<keyword evidence="1" id="KW-0805">Transcription regulation</keyword>
<dbReference type="GO" id="GO:0045892">
    <property type="term" value="P:negative regulation of DNA-templated transcription"/>
    <property type="evidence" value="ECO:0007669"/>
    <property type="project" value="TreeGrafter"/>
</dbReference>
<dbReference type="Gene3D" id="3.30.450.40">
    <property type="match status" value="1"/>
</dbReference>
<accession>A0A6J7XV00</accession>
<evidence type="ECO:0000313" key="6">
    <source>
        <dbReference type="EMBL" id="CAB5240661.1"/>
    </source>
</evidence>
<evidence type="ECO:0000256" key="3">
    <source>
        <dbReference type="ARBA" id="ARBA00023163"/>
    </source>
</evidence>
<dbReference type="Pfam" id="PF01614">
    <property type="entry name" value="IclR_C"/>
    <property type="match status" value="1"/>
</dbReference>
<organism evidence="6">
    <name type="scientific">freshwater metagenome</name>
    <dbReference type="NCBI Taxonomy" id="449393"/>
    <lineage>
        <taxon>unclassified sequences</taxon>
        <taxon>metagenomes</taxon>
        <taxon>ecological metagenomes</taxon>
    </lineage>
</organism>
<dbReference type="InterPro" id="IPR029016">
    <property type="entry name" value="GAF-like_dom_sf"/>
</dbReference>
<gene>
    <name evidence="6" type="ORF">UFOPK3554_00980</name>
</gene>
<feature type="domain" description="HTH iclR-type" evidence="4">
    <location>
        <begin position="10"/>
        <end position="71"/>
    </location>
</feature>
<dbReference type="Gene3D" id="1.10.10.10">
    <property type="entry name" value="Winged helix-like DNA-binding domain superfamily/Winged helix DNA-binding domain"/>
    <property type="match status" value="1"/>
</dbReference>
<evidence type="ECO:0000256" key="2">
    <source>
        <dbReference type="ARBA" id="ARBA00023125"/>
    </source>
</evidence>
<dbReference type="SUPFAM" id="SSF55781">
    <property type="entry name" value="GAF domain-like"/>
    <property type="match status" value="1"/>
</dbReference>
<dbReference type="InterPro" id="IPR005471">
    <property type="entry name" value="Tscrpt_reg_IclR_N"/>
</dbReference>
<feature type="domain" description="IclR-ED" evidence="5">
    <location>
        <begin position="72"/>
        <end position="251"/>
    </location>
</feature>
<dbReference type="GO" id="GO:0003677">
    <property type="term" value="F:DNA binding"/>
    <property type="evidence" value="ECO:0007669"/>
    <property type="project" value="UniProtKB-KW"/>
</dbReference>
<dbReference type="PANTHER" id="PTHR30136:SF35">
    <property type="entry name" value="HTH-TYPE TRANSCRIPTIONAL REGULATOR RV1719"/>
    <property type="match status" value="1"/>
</dbReference>
<dbReference type="GO" id="GO:0003700">
    <property type="term" value="F:DNA-binding transcription factor activity"/>
    <property type="evidence" value="ECO:0007669"/>
    <property type="project" value="TreeGrafter"/>
</dbReference>
<dbReference type="InterPro" id="IPR014757">
    <property type="entry name" value="Tscrpt_reg_IclR_C"/>
</dbReference>
<dbReference type="PROSITE" id="PS51078">
    <property type="entry name" value="ICLR_ED"/>
    <property type="match status" value="1"/>
</dbReference>
<sequence>MAKSELTTGTQAIDRASALLINILQSPTPPLLGALSRAHDIPKSTTSRILAALERQGLIKRDRTGAFLAGDVLTSFAREQNQDSMLVARMRPILESLAEKTGETSNLAIPGNGYVNMLDQADGQYLLGATNWIGKRVPYHASALGKILLAYSAVPIAAGRLEKLTEKTITSRTRLLADLENVRKNGFALITDELEEGLVAVAAPIRELDGRVIGAISISGPSPRLSHKDLTRIGVQIIDEIEAVQSMSYTKKSPLHKQELGKVGAA</sequence>
<dbReference type="PROSITE" id="PS51077">
    <property type="entry name" value="HTH_ICLR"/>
    <property type="match status" value="1"/>
</dbReference>
<keyword evidence="2" id="KW-0238">DNA-binding</keyword>
<dbReference type="AlphaFoldDB" id="A0A6J7XV00"/>
<dbReference type="InterPro" id="IPR036390">
    <property type="entry name" value="WH_DNA-bd_sf"/>
</dbReference>
<dbReference type="SMART" id="SM00346">
    <property type="entry name" value="HTH_ICLR"/>
    <property type="match status" value="1"/>
</dbReference>
<dbReference type="PANTHER" id="PTHR30136">
    <property type="entry name" value="HELIX-TURN-HELIX TRANSCRIPTIONAL REGULATOR, ICLR FAMILY"/>
    <property type="match status" value="1"/>
</dbReference>
<dbReference type="EMBL" id="CAFBSG010000014">
    <property type="protein sequence ID" value="CAB5240661.1"/>
    <property type="molecule type" value="Genomic_DNA"/>
</dbReference>
<dbReference type="InterPro" id="IPR036388">
    <property type="entry name" value="WH-like_DNA-bd_sf"/>
</dbReference>
<evidence type="ECO:0000256" key="1">
    <source>
        <dbReference type="ARBA" id="ARBA00023015"/>
    </source>
</evidence>
<evidence type="ECO:0000259" key="5">
    <source>
        <dbReference type="PROSITE" id="PS51078"/>
    </source>
</evidence>
<reference evidence="6" key="1">
    <citation type="submission" date="2020-05" db="EMBL/GenBank/DDBJ databases">
        <authorList>
            <person name="Chiriac C."/>
            <person name="Salcher M."/>
            <person name="Ghai R."/>
            <person name="Kavagutti S V."/>
        </authorList>
    </citation>
    <scope>NUCLEOTIDE SEQUENCE</scope>
</reference>
<dbReference type="InterPro" id="IPR050707">
    <property type="entry name" value="HTH_MetabolicPath_Reg"/>
</dbReference>
<dbReference type="Pfam" id="PF09339">
    <property type="entry name" value="HTH_IclR"/>
    <property type="match status" value="1"/>
</dbReference>